<dbReference type="Pfam" id="PF01804">
    <property type="entry name" value="Penicil_amidase"/>
    <property type="match status" value="1"/>
</dbReference>
<organism evidence="8 9">
    <name type="scientific">Fibrella rubiginis</name>
    <dbReference type="NCBI Taxonomy" id="2817060"/>
    <lineage>
        <taxon>Bacteria</taxon>
        <taxon>Pseudomonadati</taxon>
        <taxon>Bacteroidota</taxon>
        <taxon>Cytophagia</taxon>
        <taxon>Cytophagales</taxon>
        <taxon>Spirosomataceae</taxon>
        <taxon>Fibrella</taxon>
    </lineage>
</organism>
<feature type="chain" id="PRO_5037772441" evidence="7">
    <location>
        <begin position="31"/>
        <end position="756"/>
    </location>
</feature>
<dbReference type="InterPro" id="IPR029055">
    <property type="entry name" value="Ntn_hydrolases_N"/>
</dbReference>
<evidence type="ECO:0000256" key="6">
    <source>
        <dbReference type="PIRSR" id="PIRSR001227-2"/>
    </source>
</evidence>
<evidence type="ECO:0000256" key="4">
    <source>
        <dbReference type="ARBA" id="ARBA00023145"/>
    </source>
</evidence>
<dbReference type="PIRSF" id="PIRSF001227">
    <property type="entry name" value="Pen_acylase"/>
    <property type="match status" value="1"/>
</dbReference>
<dbReference type="InterPro" id="IPR043147">
    <property type="entry name" value="Penicillin_amidase_A-knob"/>
</dbReference>
<evidence type="ECO:0000256" key="1">
    <source>
        <dbReference type="ARBA" id="ARBA00006586"/>
    </source>
</evidence>
<dbReference type="PANTHER" id="PTHR34218">
    <property type="entry name" value="PEPTIDASE S45 PENICILLIN AMIDASE"/>
    <property type="match status" value="1"/>
</dbReference>
<dbReference type="RefSeq" id="WP_207364847.1">
    <property type="nucleotide sequence ID" value="NZ_JAFMYV010000005.1"/>
</dbReference>
<gene>
    <name evidence="8" type="ORF">J2I47_12165</name>
</gene>
<dbReference type="InterPro" id="IPR014395">
    <property type="entry name" value="Pen/GL7ACA/AHL_acylase"/>
</dbReference>
<evidence type="ECO:0000256" key="5">
    <source>
        <dbReference type="PIRSR" id="PIRSR001227-1"/>
    </source>
</evidence>
<dbReference type="InterPro" id="IPR002692">
    <property type="entry name" value="S45"/>
</dbReference>
<reference evidence="8" key="1">
    <citation type="submission" date="2021-03" db="EMBL/GenBank/DDBJ databases">
        <title>Fibrella sp. HMF5335 genome sequencing and assembly.</title>
        <authorList>
            <person name="Kang H."/>
            <person name="Kim H."/>
            <person name="Bae S."/>
            <person name="Joh K."/>
        </authorList>
    </citation>
    <scope>NUCLEOTIDE SEQUENCE</scope>
    <source>
        <strain evidence="8">HMF5335</strain>
    </source>
</reference>
<feature type="binding site" evidence="6">
    <location>
        <position position="297"/>
    </location>
    <ligand>
        <name>Ca(2+)</name>
        <dbReference type="ChEBI" id="CHEBI:29108"/>
    </ligand>
</feature>
<name>A0A939GGE5_9BACT</name>
<keyword evidence="4" id="KW-0865">Zymogen</keyword>
<feature type="binding site" evidence="6">
    <location>
        <position position="294"/>
    </location>
    <ligand>
        <name>Ca(2+)</name>
        <dbReference type="ChEBI" id="CHEBI:29108"/>
    </ligand>
</feature>
<accession>A0A939GGE5</accession>
<dbReference type="GO" id="GO:0017000">
    <property type="term" value="P:antibiotic biosynthetic process"/>
    <property type="evidence" value="ECO:0007669"/>
    <property type="project" value="InterPro"/>
</dbReference>
<feature type="active site" description="Nucleophile" evidence="5">
    <location>
        <position position="224"/>
    </location>
</feature>
<dbReference type="Proteomes" id="UP000664034">
    <property type="component" value="Unassembled WGS sequence"/>
</dbReference>
<keyword evidence="9" id="KW-1185">Reference proteome</keyword>
<evidence type="ECO:0000313" key="8">
    <source>
        <dbReference type="EMBL" id="MBO0937303.1"/>
    </source>
</evidence>
<comment type="cofactor">
    <cofactor evidence="6">
        <name>Ca(2+)</name>
        <dbReference type="ChEBI" id="CHEBI:29108"/>
    </cofactor>
    <text evidence="6">Binds 1 Ca(2+) ion per dimer.</text>
</comment>
<dbReference type="EMBL" id="JAFMYV010000005">
    <property type="protein sequence ID" value="MBO0937303.1"/>
    <property type="molecule type" value="Genomic_DNA"/>
</dbReference>
<dbReference type="PANTHER" id="PTHR34218:SF3">
    <property type="entry name" value="ACYL-HOMOSERINE LACTONE ACYLASE PVDQ"/>
    <property type="match status" value="1"/>
</dbReference>
<dbReference type="GO" id="GO:0046872">
    <property type="term" value="F:metal ion binding"/>
    <property type="evidence" value="ECO:0007669"/>
    <property type="project" value="UniProtKB-KW"/>
</dbReference>
<dbReference type="Gene3D" id="3.60.20.10">
    <property type="entry name" value="Glutamine Phosphoribosylpyrophosphate, subunit 1, domain 1"/>
    <property type="match status" value="1"/>
</dbReference>
<dbReference type="AlphaFoldDB" id="A0A939GGE5"/>
<evidence type="ECO:0000256" key="3">
    <source>
        <dbReference type="ARBA" id="ARBA00022801"/>
    </source>
</evidence>
<keyword evidence="6" id="KW-0479">Metal-binding</keyword>
<keyword evidence="6" id="KW-0106">Calcium</keyword>
<feature type="signal peptide" evidence="7">
    <location>
        <begin position="1"/>
        <end position="30"/>
    </location>
</feature>
<keyword evidence="3" id="KW-0378">Hydrolase</keyword>
<evidence type="ECO:0000256" key="7">
    <source>
        <dbReference type="SAM" id="SignalP"/>
    </source>
</evidence>
<dbReference type="InterPro" id="IPR023343">
    <property type="entry name" value="Penicillin_amidase_dom1"/>
</dbReference>
<comment type="similarity">
    <text evidence="1">Belongs to the peptidase S45 family.</text>
</comment>
<protein>
    <submittedName>
        <fullName evidence="8">Penicillin acylase family protein</fullName>
    </submittedName>
</protein>
<dbReference type="Gene3D" id="2.30.120.10">
    <property type="match status" value="1"/>
</dbReference>
<proteinExistence type="inferred from homology"/>
<dbReference type="SUPFAM" id="SSF56235">
    <property type="entry name" value="N-terminal nucleophile aminohydrolases (Ntn hydrolases)"/>
    <property type="match status" value="1"/>
</dbReference>
<dbReference type="GO" id="GO:0016811">
    <property type="term" value="F:hydrolase activity, acting on carbon-nitrogen (but not peptide) bonds, in linear amides"/>
    <property type="evidence" value="ECO:0007669"/>
    <property type="project" value="InterPro"/>
</dbReference>
<sequence length="756" mass="84425">MVHCVCRLRPFRSLGFVLLFNLLLLVPALAQVPAKAAVAQAFSQKDISRWQQRARQVTITRDTWGVPHIYGKTDADVVFGLLYTQCEDDFGRVEENYITAIGRLAEIEGESALYHDLRARLFLDSAQAVAIYRKSPVWMKSLLDAFADGTNYYLYTHPDVRPKLLTRFEPWMPLLFSEGSIGGNISAVSIDRIKAFYEAAGVPGHKSTSNHTDVNPYERESIGSNGFAIAPNKSATGHALLLINPHTSFYFRSEVHMVSRAGLNAYGAVTWGQFFIYQGFNENCGWMHTTSYADSMDEYLETVEKKGDGYVYKYGTEQRAVRARTVRLSYKSGNGVAYKDFTMYFTQHGPIAGEKDGKWIAIDMMNAPLNALSQSYLRTKATGYDSYKQVMRLNGNASNNTIFADKNGTIAYWHGNFMPRRDPKFNWEQPVDGSNPATDWKGLHPVEDIVQVRNPTTGWIQNCNATPFTVSGTSSPDPKKYPAYMAPDAQNYRGINADRVLSHKKIFTLDTLIAAANDPHLAAFDDLIPPLLNAWQTVGGEPVNKKADLEEAIKLLASWDRNYGTTSVGQTLAIFWAEKLQRLARTRATADQPLDNLGMVIMANQNTSVQEKITALADVLTDLTRDFGTWKLPWGEVNRYQRLTGKTQESYDDKQPSLPVGFTSSAWGSLAAFAAKTYPGTKKRYGSVGNSFVAVVEFGKRLKARSVVTGGQSSQPGTAHFTDQAPLYCKGQFKDVLFYPEDVKKHVERTYHPGDK</sequence>
<comment type="caution">
    <text evidence="8">The sequence shown here is derived from an EMBL/GenBank/DDBJ whole genome shotgun (WGS) entry which is preliminary data.</text>
</comment>
<dbReference type="Gene3D" id="1.10.439.10">
    <property type="entry name" value="Penicillin Amidohydrolase, domain 1"/>
    <property type="match status" value="1"/>
</dbReference>
<evidence type="ECO:0000313" key="9">
    <source>
        <dbReference type="Proteomes" id="UP000664034"/>
    </source>
</evidence>
<dbReference type="InterPro" id="IPR043146">
    <property type="entry name" value="Penicillin_amidase_N_B-knob"/>
</dbReference>
<dbReference type="Gene3D" id="1.10.1400.10">
    <property type="match status" value="1"/>
</dbReference>
<evidence type="ECO:0000256" key="2">
    <source>
        <dbReference type="ARBA" id="ARBA00022729"/>
    </source>
</evidence>
<keyword evidence="2 7" id="KW-0732">Signal</keyword>